<protein>
    <submittedName>
        <fullName evidence="1">Uncharacterized protein</fullName>
    </submittedName>
</protein>
<name>A0A1A9ZYE8_GLOPL</name>
<accession>A0A1A9ZYE8</accession>
<dbReference type="EnsemblMetazoa" id="GPAI028880-RA">
    <property type="protein sequence ID" value="GPAI028880-PA"/>
    <property type="gene ID" value="GPAI028880"/>
</dbReference>
<keyword evidence="2" id="KW-1185">Reference proteome</keyword>
<reference evidence="2" key="1">
    <citation type="submission" date="2014-03" db="EMBL/GenBank/DDBJ databases">
        <authorList>
            <person name="Aksoy S."/>
            <person name="Warren W."/>
            <person name="Wilson R.K."/>
        </authorList>
    </citation>
    <scope>NUCLEOTIDE SEQUENCE [LARGE SCALE GENOMIC DNA]</scope>
    <source>
        <strain evidence="2">IAEA</strain>
    </source>
</reference>
<sequence length="114" mass="13117">MDEEKNFRTHRFSTIIQHGCSKDLYQKIRYAQEKLLEKRSYLARIKHYLVGGYLYGVYTSKIKNGSNKNSSSSSSSIAAQAHTIYISRFLCEHGCCRRSTIVHRSDMNSTSSIK</sequence>
<dbReference type="Proteomes" id="UP000092445">
    <property type="component" value="Unassembled WGS sequence"/>
</dbReference>
<dbReference type="VEuPathDB" id="VectorBase:GPAI028880"/>
<dbReference type="Gene3D" id="3.30.1120.30">
    <property type="entry name" value="POLO box domain"/>
    <property type="match status" value="1"/>
</dbReference>
<dbReference type="InterPro" id="IPR036947">
    <property type="entry name" value="POLO_box_dom_sf"/>
</dbReference>
<dbReference type="AlphaFoldDB" id="A0A1A9ZYE8"/>
<dbReference type="STRING" id="7398.A0A1A9ZYE8"/>
<organism evidence="1 2">
    <name type="scientific">Glossina pallidipes</name>
    <name type="common">Tsetse fly</name>
    <dbReference type="NCBI Taxonomy" id="7398"/>
    <lineage>
        <taxon>Eukaryota</taxon>
        <taxon>Metazoa</taxon>
        <taxon>Ecdysozoa</taxon>
        <taxon>Arthropoda</taxon>
        <taxon>Hexapoda</taxon>
        <taxon>Insecta</taxon>
        <taxon>Pterygota</taxon>
        <taxon>Neoptera</taxon>
        <taxon>Endopterygota</taxon>
        <taxon>Diptera</taxon>
        <taxon>Brachycera</taxon>
        <taxon>Muscomorpha</taxon>
        <taxon>Hippoboscoidea</taxon>
        <taxon>Glossinidae</taxon>
        <taxon>Glossina</taxon>
    </lineage>
</organism>
<reference evidence="1" key="2">
    <citation type="submission" date="2020-05" db="UniProtKB">
        <authorList>
            <consortium name="EnsemblMetazoa"/>
        </authorList>
    </citation>
    <scope>IDENTIFICATION</scope>
    <source>
        <strain evidence="1">IAEA</strain>
    </source>
</reference>
<proteinExistence type="predicted"/>
<evidence type="ECO:0000313" key="2">
    <source>
        <dbReference type="Proteomes" id="UP000092445"/>
    </source>
</evidence>
<evidence type="ECO:0000313" key="1">
    <source>
        <dbReference type="EnsemblMetazoa" id="GPAI028880-PA"/>
    </source>
</evidence>
<dbReference type="SUPFAM" id="SSF82615">
    <property type="entry name" value="Polo-box domain"/>
    <property type="match status" value="1"/>
</dbReference>